<reference evidence="4 5" key="1">
    <citation type="submission" date="2020-08" db="EMBL/GenBank/DDBJ databases">
        <title>Genomic Encyclopedia of Type Strains, Phase IV (KMG-IV): sequencing the most valuable type-strain genomes for metagenomic binning, comparative biology and taxonomic classification.</title>
        <authorList>
            <person name="Goeker M."/>
        </authorList>
    </citation>
    <scope>NUCLEOTIDE SEQUENCE [LARGE SCALE GENOMIC DNA]</scope>
    <source>
        <strain evidence="4 5">DSM 45385</strain>
    </source>
</reference>
<organism evidence="4 5">
    <name type="scientific">Nonomuraea endophytica</name>
    <dbReference type="NCBI Taxonomy" id="714136"/>
    <lineage>
        <taxon>Bacteria</taxon>
        <taxon>Bacillati</taxon>
        <taxon>Actinomycetota</taxon>
        <taxon>Actinomycetes</taxon>
        <taxon>Streptosporangiales</taxon>
        <taxon>Streptosporangiaceae</taxon>
        <taxon>Nonomuraea</taxon>
    </lineage>
</organism>
<keyword evidence="1 2" id="KW-0238">DNA-binding</keyword>
<dbReference type="PANTHER" id="PTHR30055">
    <property type="entry name" value="HTH-TYPE TRANSCRIPTIONAL REGULATOR RUTR"/>
    <property type="match status" value="1"/>
</dbReference>
<dbReference type="PANTHER" id="PTHR30055:SF153">
    <property type="entry name" value="HTH-TYPE TRANSCRIPTIONAL REPRESSOR RV3405C"/>
    <property type="match status" value="1"/>
</dbReference>
<dbReference type="AlphaFoldDB" id="A0A7W8EGZ9"/>
<dbReference type="Gene3D" id="1.10.357.10">
    <property type="entry name" value="Tetracycline Repressor, domain 2"/>
    <property type="match status" value="1"/>
</dbReference>
<dbReference type="InterPro" id="IPR023772">
    <property type="entry name" value="DNA-bd_HTH_TetR-type_CS"/>
</dbReference>
<sequence>MDHRLIQAALECIATYGYRKTSLSDVAAKAGVSRATVYRAFGSKDRMGELVVRHEGARFIEQIQEIFAAEEPPQEQIARSVEFALEFTGNHDVLQRMLMEEPEELFTMLIERPGHTAFITFLTEGMAPFLAAGPNAHLLRVTPEQAVEFTTRVILSLIAHPTTSLGGSAEIARFIWAAIGRPASPA</sequence>
<dbReference type="PROSITE" id="PS01081">
    <property type="entry name" value="HTH_TETR_1"/>
    <property type="match status" value="1"/>
</dbReference>
<gene>
    <name evidence="4" type="ORF">HNR40_004427</name>
</gene>
<dbReference type="InterPro" id="IPR050109">
    <property type="entry name" value="HTH-type_TetR-like_transc_reg"/>
</dbReference>
<dbReference type="Proteomes" id="UP000568380">
    <property type="component" value="Unassembled WGS sequence"/>
</dbReference>
<evidence type="ECO:0000259" key="3">
    <source>
        <dbReference type="PROSITE" id="PS50977"/>
    </source>
</evidence>
<comment type="caution">
    <text evidence="4">The sequence shown here is derived from an EMBL/GenBank/DDBJ whole genome shotgun (WGS) entry which is preliminary data.</text>
</comment>
<evidence type="ECO:0000313" key="5">
    <source>
        <dbReference type="Proteomes" id="UP000568380"/>
    </source>
</evidence>
<name>A0A7W8EGZ9_9ACTN</name>
<evidence type="ECO:0000256" key="1">
    <source>
        <dbReference type="ARBA" id="ARBA00023125"/>
    </source>
</evidence>
<dbReference type="InterPro" id="IPR009057">
    <property type="entry name" value="Homeodomain-like_sf"/>
</dbReference>
<dbReference type="SUPFAM" id="SSF46689">
    <property type="entry name" value="Homeodomain-like"/>
    <property type="match status" value="1"/>
</dbReference>
<keyword evidence="5" id="KW-1185">Reference proteome</keyword>
<accession>A0A7W8EGZ9</accession>
<dbReference type="PRINTS" id="PR00455">
    <property type="entry name" value="HTHTETR"/>
</dbReference>
<dbReference type="GO" id="GO:0000976">
    <property type="term" value="F:transcription cis-regulatory region binding"/>
    <property type="evidence" value="ECO:0007669"/>
    <property type="project" value="TreeGrafter"/>
</dbReference>
<dbReference type="RefSeq" id="WP_184964071.1">
    <property type="nucleotide sequence ID" value="NZ_JACHIN010000005.1"/>
</dbReference>
<dbReference type="EMBL" id="JACHIN010000005">
    <property type="protein sequence ID" value="MBB5078941.1"/>
    <property type="molecule type" value="Genomic_DNA"/>
</dbReference>
<evidence type="ECO:0000256" key="2">
    <source>
        <dbReference type="PROSITE-ProRule" id="PRU00335"/>
    </source>
</evidence>
<dbReference type="InterPro" id="IPR001647">
    <property type="entry name" value="HTH_TetR"/>
</dbReference>
<dbReference type="PROSITE" id="PS50977">
    <property type="entry name" value="HTH_TETR_2"/>
    <property type="match status" value="1"/>
</dbReference>
<evidence type="ECO:0000313" key="4">
    <source>
        <dbReference type="EMBL" id="MBB5078941.1"/>
    </source>
</evidence>
<protein>
    <submittedName>
        <fullName evidence="4">AcrR family transcriptional regulator</fullName>
    </submittedName>
</protein>
<feature type="domain" description="HTH tetR-type" evidence="3">
    <location>
        <begin position="1"/>
        <end position="59"/>
    </location>
</feature>
<feature type="DNA-binding region" description="H-T-H motif" evidence="2">
    <location>
        <begin position="22"/>
        <end position="41"/>
    </location>
</feature>
<dbReference type="Pfam" id="PF00440">
    <property type="entry name" value="TetR_N"/>
    <property type="match status" value="1"/>
</dbReference>
<dbReference type="GO" id="GO:0003700">
    <property type="term" value="F:DNA-binding transcription factor activity"/>
    <property type="evidence" value="ECO:0007669"/>
    <property type="project" value="TreeGrafter"/>
</dbReference>
<proteinExistence type="predicted"/>